<organism evidence="1 2">
    <name type="scientific">Actinoplanes aureus</name>
    <dbReference type="NCBI Taxonomy" id="2792083"/>
    <lineage>
        <taxon>Bacteria</taxon>
        <taxon>Bacillati</taxon>
        <taxon>Actinomycetota</taxon>
        <taxon>Actinomycetes</taxon>
        <taxon>Micromonosporales</taxon>
        <taxon>Micromonosporaceae</taxon>
        <taxon>Actinoplanes</taxon>
    </lineage>
</organism>
<dbReference type="Pfam" id="PF09957">
    <property type="entry name" value="VapB_antitoxin"/>
    <property type="match status" value="1"/>
</dbReference>
<proteinExistence type="predicted"/>
<evidence type="ECO:0000313" key="1">
    <source>
        <dbReference type="EMBL" id="MBG0565617.1"/>
    </source>
</evidence>
<comment type="caution">
    <text evidence="1">The sequence shown here is derived from an EMBL/GenBank/DDBJ whole genome shotgun (WGS) entry which is preliminary data.</text>
</comment>
<accession>A0A931G0C6</accession>
<name>A0A931G0C6_9ACTN</name>
<dbReference type="Proteomes" id="UP000598146">
    <property type="component" value="Unassembled WGS sequence"/>
</dbReference>
<gene>
    <name evidence="1" type="ORF">I4J89_29610</name>
</gene>
<evidence type="ECO:0000313" key="2">
    <source>
        <dbReference type="Proteomes" id="UP000598146"/>
    </source>
</evidence>
<dbReference type="RefSeq" id="WP_196417401.1">
    <property type="nucleotide sequence ID" value="NZ_JADQTO010000016.1"/>
</dbReference>
<protein>
    <recommendedName>
        <fullName evidence="3">DUF2191 domain-containing protein</fullName>
    </recommendedName>
</protein>
<keyword evidence="2" id="KW-1185">Reference proteome</keyword>
<dbReference type="EMBL" id="JADQTO010000016">
    <property type="protein sequence ID" value="MBG0565617.1"/>
    <property type="molecule type" value="Genomic_DNA"/>
</dbReference>
<reference evidence="1" key="1">
    <citation type="submission" date="2020-11" db="EMBL/GenBank/DDBJ databases">
        <title>Isolation and identification of active actinomycetes.</title>
        <authorList>
            <person name="Sun X."/>
        </authorList>
    </citation>
    <scope>NUCLEOTIDE SEQUENCE</scope>
    <source>
        <strain evidence="1">NEAU-A11</strain>
    </source>
</reference>
<dbReference type="AlphaFoldDB" id="A0A931G0C6"/>
<evidence type="ECO:0008006" key="3">
    <source>
        <dbReference type="Google" id="ProtNLM"/>
    </source>
</evidence>
<sequence>MEAVVTERRINLDDEALVVASRILGTTDTEDTVNAALREVVAVQRRLEA</sequence>
<dbReference type="InterPro" id="IPR019239">
    <property type="entry name" value="VapB_antitoxin"/>
</dbReference>